<protein>
    <submittedName>
        <fullName evidence="1">Uncharacterized protein</fullName>
    </submittedName>
</protein>
<evidence type="ECO:0000313" key="1">
    <source>
        <dbReference type="EMBL" id="CAN0258115.1"/>
    </source>
</evidence>
<evidence type="ECO:0000313" key="2">
    <source>
        <dbReference type="Proteomes" id="UP001162501"/>
    </source>
</evidence>
<sequence length="140" mass="15196">MTSLPSSHTPRVKAASLEKDSGSQMYLELPHPLKFTALGVSRGPPPFIHSSPACLRCPRLALCSVGTTGSPRLPEGPVIKLRTFARSRFYQHSLLSFQDAPSASSFSWTQALPDVWEFLPTPASLWPKSSLYKDAPGGAM</sequence>
<dbReference type="EMBL" id="OX596108">
    <property type="protein sequence ID" value="CAN0258115.1"/>
    <property type="molecule type" value="Genomic_DNA"/>
</dbReference>
<accession>A0AC59Z5Y9</accession>
<dbReference type="Proteomes" id="UP001162501">
    <property type="component" value="Chromosome 24"/>
</dbReference>
<name>A0AC59Z5Y9_RANTA</name>
<proteinExistence type="predicted"/>
<reference evidence="1" key="1">
    <citation type="submission" date="2023-05" db="EMBL/GenBank/DDBJ databases">
        <authorList>
            <consortium name="ELIXIR-Norway"/>
        </authorList>
    </citation>
    <scope>NUCLEOTIDE SEQUENCE</scope>
</reference>
<organism evidence="1 2">
    <name type="scientific">Rangifer tarandus platyrhynchus</name>
    <name type="common">Svalbard reindeer</name>
    <dbReference type="NCBI Taxonomy" id="3082113"/>
    <lineage>
        <taxon>Eukaryota</taxon>
        <taxon>Metazoa</taxon>
        <taxon>Chordata</taxon>
        <taxon>Craniata</taxon>
        <taxon>Vertebrata</taxon>
        <taxon>Euteleostomi</taxon>
        <taxon>Mammalia</taxon>
        <taxon>Eutheria</taxon>
        <taxon>Laurasiatheria</taxon>
        <taxon>Artiodactyla</taxon>
        <taxon>Ruminantia</taxon>
        <taxon>Pecora</taxon>
        <taxon>Cervidae</taxon>
        <taxon>Odocoileinae</taxon>
        <taxon>Rangifer</taxon>
    </lineage>
</organism>
<reference evidence="1" key="2">
    <citation type="submission" date="2025-03" db="EMBL/GenBank/DDBJ databases">
        <authorList>
            <consortium name="ELIXIR-Norway"/>
            <consortium name="Elixir Norway"/>
        </authorList>
    </citation>
    <scope>NUCLEOTIDE SEQUENCE</scope>
</reference>
<gene>
    <name evidence="1" type="ORF">MRATA1EN22A_LOCUS14473</name>
</gene>